<evidence type="ECO:0000313" key="1">
    <source>
        <dbReference type="EMBL" id="KAF0445665.1"/>
    </source>
</evidence>
<keyword evidence="2" id="KW-1185">Reference proteome</keyword>
<proteinExistence type="predicted"/>
<sequence>MSLPLTYDKDDESNFIDMVNNYDWSKTSLGPMDSWEFEFKEIVKLCLNTAFPTAIYAGPDWTLMYNQSWSPFLKARHPHALGKPLIEVWPELYDDLKPNFESVRETGKGIYKYEEYLEMQRDGYIEEVYFNYTLSPIFKSDGTVWGLFNAGYEITQDVLNVRRLKTLEKLGSQTTGADSLEGSCHLIMSILRNHNADIPYALIYLAESSNNSKSGFEYQTVRLVATTFDEACEKSEFVRGKIKRKIPDYFPITHEIIDLSNDIDENYEKYTETKWATSTYSFLKCKSWPIHLVIKENKHVKVLLNDDSQAILLPIKVSFGKQTLFAILICGINPRRKLDDKYLEFLQLTMSHVTSFLMHGKSVEEEKMRSKLLADLNHEKIMFFQNISHELKSIINIID</sequence>
<gene>
    <name evidence="1" type="ORF">F8M41_003077</name>
</gene>
<comment type="caution">
    <text evidence="1">The sequence shown here is derived from an EMBL/GenBank/DDBJ whole genome shotgun (WGS) entry which is preliminary data.</text>
</comment>
<dbReference type="InterPro" id="IPR035965">
    <property type="entry name" value="PAS-like_dom_sf"/>
</dbReference>
<dbReference type="EMBL" id="WTPW01001266">
    <property type="protein sequence ID" value="KAF0445665.1"/>
    <property type="molecule type" value="Genomic_DNA"/>
</dbReference>
<dbReference type="Proteomes" id="UP000439903">
    <property type="component" value="Unassembled WGS sequence"/>
</dbReference>
<dbReference type="Gene3D" id="3.30.450.20">
    <property type="entry name" value="PAS domain"/>
    <property type="match status" value="1"/>
</dbReference>
<accession>A0A8H3XDU7</accession>
<reference evidence="1 2" key="1">
    <citation type="journal article" date="2019" name="Environ. Microbiol.">
        <title>At the nexus of three kingdoms: the genome of the mycorrhizal fungus Gigaspora margarita provides insights into plant, endobacterial and fungal interactions.</title>
        <authorList>
            <person name="Venice F."/>
            <person name="Ghignone S."/>
            <person name="Salvioli di Fossalunga A."/>
            <person name="Amselem J."/>
            <person name="Novero M."/>
            <person name="Xianan X."/>
            <person name="Sedzielewska Toro K."/>
            <person name="Morin E."/>
            <person name="Lipzen A."/>
            <person name="Grigoriev I.V."/>
            <person name="Henrissat B."/>
            <person name="Martin F.M."/>
            <person name="Bonfante P."/>
        </authorList>
    </citation>
    <scope>NUCLEOTIDE SEQUENCE [LARGE SCALE GENOMIC DNA]</scope>
    <source>
        <strain evidence="1 2">BEG34</strain>
    </source>
</reference>
<evidence type="ECO:0000313" key="2">
    <source>
        <dbReference type="Proteomes" id="UP000439903"/>
    </source>
</evidence>
<dbReference type="AlphaFoldDB" id="A0A8H3XDU7"/>
<protein>
    <submittedName>
        <fullName evidence="1">PAS domain S-box protein</fullName>
    </submittedName>
</protein>
<name>A0A8H3XDU7_GIGMA</name>
<dbReference type="OrthoDB" id="5378913at2759"/>
<dbReference type="SUPFAM" id="SSF55785">
    <property type="entry name" value="PYP-like sensor domain (PAS domain)"/>
    <property type="match status" value="1"/>
</dbReference>
<organism evidence="1 2">
    <name type="scientific">Gigaspora margarita</name>
    <dbReference type="NCBI Taxonomy" id="4874"/>
    <lineage>
        <taxon>Eukaryota</taxon>
        <taxon>Fungi</taxon>
        <taxon>Fungi incertae sedis</taxon>
        <taxon>Mucoromycota</taxon>
        <taxon>Glomeromycotina</taxon>
        <taxon>Glomeromycetes</taxon>
        <taxon>Diversisporales</taxon>
        <taxon>Gigasporaceae</taxon>
        <taxon>Gigaspora</taxon>
    </lineage>
</organism>